<organism evidence="2 3">
    <name type="scientific">Skeletonema marinoi</name>
    <dbReference type="NCBI Taxonomy" id="267567"/>
    <lineage>
        <taxon>Eukaryota</taxon>
        <taxon>Sar</taxon>
        <taxon>Stramenopiles</taxon>
        <taxon>Ochrophyta</taxon>
        <taxon>Bacillariophyta</taxon>
        <taxon>Coscinodiscophyceae</taxon>
        <taxon>Thalassiosirophycidae</taxon>
        <taxon>Thalassiosirales</taxon>
        <taxon>Skeletonemataceae</taxon>
        <taxon>Skeletonema</taxon>
        <taxon>Skeletonema marinoi-dohrnii complex</taxon>
    </lineage>
</organism>
<name>A0AAD8YBF6_9STRA</name>
<evidence type="ECO:0000313" key="3">
    <source>
        <dbReference type="Proteomes" id="UP001224775"/>
    </source>
</evidence>
<dbReference type="EMBL" id="JATAAI010000012">
    <property type="protein sequence ID" value="KAK1741995.1"/>
    <property type="molecule type" value="Genomic_DNA"/>
</dbReference>
<dbReference type="InterPro" id="IPR029044">
    <property type="entry name" value="Nucleotide-diphossugar_trans"/>
</dbReference>
<feature type="region of interest" description="Disordered" evidence="1">
    <location>
        <begin position="178"/>
        <end position="200"/>
    </location>
</feature>
<reference evidence="2" key="1">
    <citation type="submission" date="2023-06" db="EMBL/GenBank/DDBJ databases">
        <title>Survivors Of The Sea: Transcriptome response of Skeletonema marinoi to long-term dormancy.</title>
        <authorList>
            <person name="Pinder M.I.M."/>
            <person name="Kourtchenko O."/>
            <person name="Robertson E.K."/>
            <person name="Larsson T."/>
            <person name="Maumus F."/>
            <person name="Osuna-Cruz C.M."/>
            <person name="Vancaester E."/>
            <person name="Stenow R."/>
            <person name="Vandepoele K."/>
            <person name="Ploug H."/>
            <person name="Bruchert V."/>
            <person name="Godhe A."/>
            <person name="Topel M."/>
        </authorList>
    </citation>
    <scope>NUCLEOTIDE SEQUENCE</scope>
    <source>
        <strain evidence="2">R05AC</strain>
    </source>
</reference>
<evidence type="ECO:0000313" key="2">
    <source>
        <dbReference type="EMBL" id="KAK1741995.1"/>
    </source>
</evidence>
<accession>A0AAD8YBF6</accession>
<feature type="compositionally biased region" description="Basic and acidic residues" evidence="1">
    <location>
        <begin position="179"/>
        <end position="189"/>
    </location>
</feature>
<feature type="compositionally biased region" description="Polar residues" evidence="1">
    <location>
        <begin position="190"/>
        <end position="200"/>
    </location>
</feature>
<gene>
    <name evidence="2" type="ORF">QTG54_007568</name>
</gene>
<keyword evidence="3" id="KW-1185">Reference proteome</keyword>
<sequence>MVDGGIKKESISLQQPFTPKFRRRFIQSLPWLNDHPLYIYSVLEPSNMDHPAATEAPPPPPKPPQQWRVGGLGMRKRNRGNSVNQQIIPTRGVTDRRLGQWAYLHHVHHAIACIATRKWQLFTAIICYVMVFKLNYDDVVQTPNKNHRTQFVDSDIRHPTKNGDAPDEGAAIVRYNTMPEDKEPKENNESRSSNVADISPIRQQQCERQDMIQFNYYTVCNGLSNQLAGHAAFIASFIMSGKKVTIPDAFIFNGIQSERNTDGQTLKNVVATKDNSIPLTSIIDADTLLKTIRQYGVDACFIPHDMIVMSRKEHTTSKCSWLQQLRSSDNDIVATLLDAMKPSIPLSGIVKSVTSKIGDKLTNNNNNFISEEGVCLHYRNGTDWHNHCSIWKGNNCKNSGNRAIVDLVKERIPATYPKKWMYYVGDATPSERLVETMKEHTNLTMIHRIRDNLALSSYDEIRELVKNGSEELSLEKHRDIFAVIDFFVCKSVPSFIGNSVSTFSALQIATRQGKNSSWYNSRSVPLLNGFLQAKVIPIVYTYTEESQAMGKILLKASITSVRQTFGMDIGIHVIYHGTEDRMFMYWLEKRKVTIHVHEPKWLPMIEDMLLDANHMNSHLYSHRGNYIGTWQRIDIPLFIDAEYVIFLDSDTIVRNKFDFSTFGDNITPGIAFSSETDEKLKVPSNAGVALLNVPLLRETYNEFLAFIQDHAQTKKDFVLGPSDQGAYLDFYHSFKNPGVVLRHEVSTYVQYLDQTFNVKPYYKNKDTFDKRRVIHFHGFKPQDLLKGLMGYGEDEFAPALHGLFKMMFRGNDHNLLCLALRDFALSVTIDDDEDNLHQFCKAAFPFAHEEEITCKFFFQTLSKQQEGGHSNCKNILKLDVFEIKHQNKTASASSP</sequence>
<dbReference type="SUPFAM" id="SSF53448">
    <property type="entry name" value="Nucleotide-diphospho-sugar transferases"/>
    <property type="match status" value="1"/>
</dbReference>
<dbReference type="Gene3D" id="3.40.50.11350">
    <property type="match status" value="1"/>
</dbReference>
<proteinExistence type="predicted"/>
<dbReference type="Gene3D" id="3.90.550.10">
    <property type="entry name" value="Spore Coat Polysaccharide Biosynthesis Protein SpsA, Chain A"/>
    <property type="match status" value="1"/>
</dbReference>
<dbReference type="AlphaFoldDB" id="A0AAD8YBF6"/>
<evidence type="ECO:0000256" key="1">
    <source>
        <dbReference type="SAM" id="MobiDB-lite"/>
    </source>
</evidence>
<dbReference type="Proteomes" id="UP001224775">
    <property type="component" value="Unassembled WGS sequence"/>
</dbReference>
<comment type="caution">
    <text evidence="2">The sequence shown here is derived from an EMBL/GenBank/DDBJ whole genome shotgun (WGS) entry which is preliminary data.</text>
</comment>
<protein>
    <submittedName>
        <fullName evidence="2">Uncharacterized protein</fullName>
    </submittedName>
</protein>